<sequence>MANKGDVELTVRMRNEASKAVDAITAALEKLNGAQSKVGASAKDAGSSLGALVAEASTLMSKLGRDKVFERMADDVIVANKALKAQEAALANSQGELQSYQRQMQSAASVQGRLRDQVAQSNESLKSQKVELRAAETELAKMNKAVASGAGRTNLGFPTQESAAFAEGARRASQRVEELRASISRASESNTNLKAQLSTVESAYRTLANQADRAGKTIERQSATVAEQRNQLQALSSTVNAATTAQEQLANAQTAAEQSANRVGIAQRRAATEIRSLADATLSQSRDAFAAPLASVSKLTEELLRAGPPTKAEADALRALADSANRAKAAPAELSTAISLLNRELRSQNATSQSVNAAMSNVDAAMKRTAAATVALGTSTANVNNLLRANASAAAASAAATTAAGTADTVAKQRKDALNQALKEYNDGARRSLDFTQRIRGQVLSLAAAYLGLQNAIGQVGQVITAFQSLEAAQNRLGAVFNGDQSRVSSELDFLRRTADRLGISFQVLADEYGKFAVATNGTNLAGEETRKIFLAVAEAGRVNKLSLDNMQGTYLALTQMVSKGKVQSEELRRQLGDRLPGAFNIMAAALGKTTAQLDAAMQNGEVTSDALSKFADELNRRFGRQLESSLTSTTTAIGRFQNQIYQTRLAFANGGFIDAFTAALNKLNASLASPEFQSFIAKVSAGLGKLVSALAVIPDHMDAIVLATSAFIGLKLAGYVGNLAVAYQRLVPQLQASNVATAALAARAAQSRTAFLAATVATRSWGTALQLLGGPVGIAIAAITTAIGYWSTRTDDATTAMAKHNQIVDAVRNSYEKAGKSADGWADKIKGVTGAQAVSNLAALNANYDQLTAKMRDSAAYFERIANQPMVSQEDKRSVNEIVQALDDLKSRAISLQEFKDRIDGINQSTNNKALKEFTLGLLNSADEARGTADALKTANLVVKALTGTATEAAEAMKELNGEFKKTDPITDATDKLKKYQEALNSIREGIPGLAAEAKRNDSLAKLGKQAETLVSAMGEDPLGLPQEAQDAIQKRISAIYAEMDKALLTETPKVAQGLIDRIVRIESTGNADARNKRSSAAGLGQFVDATWIEQFTKVFPAAAAKMNDAAILQYKTGEQNRDTQLKVLENFTQENIAKLVNAGQAPTAGNAYLAHFLGAGDAIKVLLANPTELAKNIVSEQSVRANPEVFGKNQTAGDLRAWAARLMGGNKPILDSGLTKEETEAADLAKKQQTAYERINKELTERINKIKLSNTEAEIANTLAETGLDAASKEGIALAEKIRQSRQVADAEETVNNLMAQRALLQEQIKYQQEQEGNLGAVQSLQFQLQGVNAELTTAIQNSIAMWNAIGGPNADIAKTKLMQQQATIKTSLTKPLIDVGAVIDSIGSTGATAFLGVAQGIWDAASGTISWRDAMSQIPALFAQMVSEVLLGIAKMILQQTILNGLYMVAAALGWYGPGAGAGQAASSSVSMPTGGIRLGTNHSGGMPGQSGFSTFTAASVLSSLSYDTGGIGGQRAMAPNEQLSVLKDDEEVLTSTDPRHRNNGGAANQMPAQIKIVNAIDSASVLSAALDTPAGGQAIMNYLKANQARVRGVLSM</sequence>
<evidence type="ECO:0000256" key="2">
    <source>
        <dbReference type="SAM" id="Coils"/>
    </source>
</evidence>
<dbReference type="InterPro" id="IPR013491">
    <property type="entry name" value="Tape_meas_N"/>
</dbReference>
<dbReference type="GeneID" id="26798909"/>
<feature type="coiled-coil region" evidence="2">
    <location>
        <begin position="83"/>
        <end position="145"/>
    </location>
</feature>
<feature type="coiled-coil region" evidence="2">
    <location>
        <begin position="1242"/>
        <end position="1317"/>
    </location>
</feature>
<feature type="coiled-coil region" evidence="2">
    <location>
        <begin position="169"/>
        <end position="262"/>
    </location>
</feature>
<evidence type="ECO:0000259" key="3">
    <source>
        <dbReference type="Pfam" id="PF20155"/>
    </source>
</evidence>
<dbReference type="PANTHER" id="PTHR43941:SF4">
    <property type="entry name" value="AH_BAR DOMAIN SUPERFAMILY PROTEIN"/>
    <property type="match status" value="1"/>
</dbReference>
<dbReference type="PANTHER" id="PTHR43941">
    <property type="entry name" value="STRUCTURAL MAINTENANCE OF CHROMOSOMES PROTEIN 2"/>
    <property type="match status" value="1"/>
</dbReference>
<proteinExistence type="predicted"/>
<dbReference type="Proteomes" id="UP000201646">
    <property type="component" value="Segment"/>
</dbReference>
<keyword evidence="2" id="KW-0175">Coiled coil</keyword>
<organism evidence="4 5">
    <name type="scientific">Achromobacter phage phiAxp-2</name>
    <dbReference type="NCBI Taxonomy" id="1664246"/>
    <lineage>
        <taxon>Viruses</taxon>
        <taxon>Duplodnaviria</taxon>
        <taxon>Heunggongvirae</taxon>
        <taxon>Uroviricota</taxon>
        <taxon>Caudoviricetes</taxon>
        <taxon>Casjensviridae</taxon>
        <taxon>Fengtaivirus</taxon>
        <taxon>Fengtaivirus Axp2</taxon>
    </lineage>
</organism>
<feature type="domain" description="Tape measure protein N-terminal" evidence="3">
    <location>
        <begin position="462"/>
        <end position="647"/>
    </location>
</feature>
<dbReference type="EMBL" id="KT321316">
    <property type="protein sequence ID" value="ALE20591.1"/>
    <property type="molecule type" value="Genomic_DNA"/>
</dbReference>
<dbReference type="Pfam" id="PF20155">
    <property type="entry name" value="TMP_3"/>
    <property type="match status" value="1"/>
</dbReference>
<dbReference type="KEGG" id="vg:26798909"/>
<dbReference type="NCBIfam" id="TIGR02675">
    <property type="entry name" value="tape_meas_nterm"/>
    <property type="match status" value="1"/>
</dbReference>
<name>A0A0K2QJE7_9CAUD</name>
<evidence type="ECO:0000313" key="4">
    <source>
        <dbReference type="EMBL" id="ALE20591.1"/>
    </source>
</evidence>
<keyword evidence="1" id="KW-1188">Viral release from host cell</keyword>
<dbReference type="RefSeq" id="YP_009226444.1">
    <property type="nucleotide sequence ID" value="NC_029106.1"/>
</dbReference>
<evidence type="ECO:0000256" key="1">
    <source>
        <dbReference type="ARBA" id="ARBA00022465"/>
    </source>
</evidence>
<accession>A0A0K2QJE7</accession>
<reference evidence="4" key="1">
    <citation type="submission" date="2015-09" db="EMBL/GenBank/DDBJ databases">
        <authorList>
            <person name="Zhao X."/>
        </authorList>
    </citation>
    <scope>NUCLEOTIDE SEQUENCE</scope>
</reference>
<dbReference type="GO" id="GO:0003682">
    <property type="term" value="F:chromatin binding"/>
    <property type="evidence" value="ECO:0007669"/>
    <property type="project" value="TreeGrafter"/>
</dbReference>
<protein>
    <recommendedName>
        <fullName evidence="3">Tape measure protein N-terminal domain-containing protein</fullName>
    </recommendedName>
</protein>
<gene>
    <name evidence="4" type="ORF">ADP64_000026</name>
</gene>
<keyword evidence="1" id="KW-1245">Viral tail assembly</keyword>
<dbReference type="Gene3D" id="1.10.530.10">
    <property type="match status" value="1"/>
</dbReference>
<keyword evidence="5" id="KW-1185">Reference proteome</keyword>
<dbReference type="GO" id="GO:0098003">
    <property type="term" value="P:viral tail assembly"/>
    <property type="evidence" value="ECO:0007669"/>
    <property type="project" value="UniProtKB-KW"/>
</dbReference>
<evidence type="ECO:0000313" key="5">
    <source>
        <dbReference type="Proteomes" id="UP000201646"/>
    </source>
</evidence>